<feature type="transmembrane region" description="Helical" evidence="7">
    <location>
        <begin position="52"/>
        <end position="75"/>
    </location>
</feature>
<dbReference type="GO" id="GO:0015171">
    <property type="term" value="F:amino acid transmembrane transporter activity"/>
    <property type="evidence" value="ECO:0007669"/>
    <property type="project" value="TreeGrafter"/>
</dbReference>
<dbReference type="Proteomes" id="UP000189701">
    <property type="component" value="Unplaced"/>
</dbReference>
<feature type="transmembrane region" description="Helical" evidence="7">
    <location>
        <begin position="244"/>
        <end position="267"/>
    </location>
</feature>
<comment type="similarity">
    <text evidence="2">Belongs to the amino acid-polyamine-organocation (APC) superfamily. Cationic amino acid transporter (CAT) (TC 2.A.3.3) family.</text>
</comment>
<evidence type="ECO:0000256" key="1">
    <source>
        <dbReference type="ARBA" id="ARBA00004141"/>
    </source>
</evidence>
<feature type="transmembrane region" description="Helical" evidence="7">
    <location>
        <begin position="597"/>
        <end position="615"/>
    </location>
</feature>
<keyword evidence="3" id="KW-0813">Transport</keyword>
<dbReference type="PIRSF" id="PIRSF006060">
    <property type="entry name" value="AA_transporter"/>
    <property type="match status" value="1"/>
</dbReference>
<dbReference type="PANTHER" id="PTHR43243:SF4">
    <property type="entry name" value="CATIONIC AMINO ACID TRANSPORTER 4"/>
    <property type="match status" value="1"/>
</dbReference>
<feature type="domain" description="Cationic amino acid transporter C-terminal" evidence="8">
    <location>
        <begin position="570"/>
        <end position="620"/>
    </location>
</feature>
<dbReference type="AlphaFoldDB" id="A0A1U7VWH5"/>
<keyword evidence="5 7" id="KW-1133">Transmembrane helix</keyword>
<dbReference type="GO" id="GO:0016020">
    <property type="term" value="C:membrane"/>
    <property type="evidence" value="ECO:0007669"/>
    <property type="project" value="UniProtKB-SubCell"/>
</dbReference>
<evidence type="ECO:0000256" key="5">
    <source>
        <dbReference type="ARBA" id="ARBA00022989"/>
    </source>
</evidence>
<feature type="transmembrane region" description="Helical" evidence="7">
    <location>
        <begin position="176"/>
        <end position="199"/>
    </location>
</feature>
<reference evidence="9" key="1">
    <citation type="journal article" date="2013" name="Genome Biol.">
        <title>Reference genomes and transcriptomes of Nicotiana sylvestris and Nicotiana tomentosiformis.</title>
        <authorList>
            <person name="Sierro N."/>
            <person name="Battey J.N."/>
            <person name="Ouadi S."/>
            <person name="Bovet L."/>
            <person name="Goepfert S."/>
            <person name="Bakaher N."/>
            <person name="Peitsch M.C."/>
            <person name="Ivanov N.V."/>
        </authorList>
    </citation>
    <scope>NUCLEOTIDE SEQUENCE [LARGE SCALE GENOMIC DNA]</scope>
</reference>
<dbReference type="FunFam" id="1.20.1740.10:FF:000010">
    <property type="entry name" value="probable cationic amino acid transporter"/>
    <property type="match status" value="1"/>
</dbReference>
<gene>
    <name evidence="10" type="primary">LOC104222600</name>
</gene>
<dbReference type="Gene3D" id="1.20.1740.10">
    <property type="entry name" value="Amino acid/polyamine transporter I"/>
    <property type="match status" value="2"/>
</dbReference>
<protein>
    <submittedName>
        <fullName evidence="10">Cationic amino acid transporter 2, vacuolar-like isoform X2</fullName>
    </submittedName>
</protein>
<dbReference type="InterPro" id="IPR002293">
    <property type="entry name" value="AA/rel_permease1"/>
</dbReference>
<keyword evidence="4 7" id="KW-0812">Transmembrane</keyword>
<accession>A0A1U7VWH5</accession>
<reference evidence="10" key="2">
    <citation type="submission" date="2025-08" db="UniProtKB">
        <authorList>
            <consortium name="RefSeq"/>
        </authorList>
    </citation>
    <scope>IDENTIFICATION</scope>
    <source>
        <tissue evidence="10">Leaf</tissue>
    </source>
</reference>
<dbReference type="Pfam" id="PF13520">
    <property type="entry name" value="AA_permease_2"/>
    <property type="match status" value="1"/>
</dbReference>
<feature type="transmembrane region" description="Helical" evidence="7">
    <location>
        <begin position="406"/>
        <end position="428"/>
    </location>
</feature>
<feature type="transmembrane region" description="Helical" evidence="7">
    <location>
        <begin position="118"/>
        <end position="139"/>
    </location>
</feature>
<dbReference type="InterPro" id="IPR029485">
    <property type="entry name" value="CAT_C"/>
</dbReference>
<feature type="transmembrane region" description="Helical" evidence="7">
    <location>
        <begin position="535"/>
        <end position="555"/>
    </location>
</feature>
<feature type="transmembrane region" description="Helical" evidence="7">
    <location>
        <begin position="332"/>
        <end position="354"/>
    </location>
</feature>
<evidence type="ECO:0000256" key="2">
    <source>
        <dbReference type="ARBA" id="ARBA00008572"/>
    </source>
</evidence>
<dbReference type="Pfam" id="PF13906">
    <property type="entry name" value="AA_permease_C"/>
    <property type="match status" value="1"/>
</dbReference>
<evidence type="ECO:0000256" key="3">
    <source>
        <dbReference type="ARBA" id="ARBA00022448"/>
    </source>
</evidence>
<name>A0A1U7VWH5_NICSY</name>
<feature type="transmembrane region" description="Helical" evidence="7">
    <location>
        <begin position="288"/>
        <end position="312"/>
    </location>
</feature>
<evidence type="ECO:0000313" key="9">
    <source>
        <dbReference type="Proteomes" id="UP000189701"/>
    </source>
</evidence>
<sequence>MGFVGDREKIDRGSGSWDKGGCFFGGMKSLVRRKQVDSANSKSGSAHQLAKALTVPHLIAIGVGSTIGAGVYILVGTVAREHSGPALTISFLIAGIAAALSAFCYAELASRCPSAGSAYHYSYICVGEGVAWLIGWAVVLEYTIGGSAVARGISPNLAMLFGGPDSLPTFLARHTIPGLNVTVDPCAAILVFVVTGLLCVGIKESTMVQGFVTAVNICAMFFVIVAGGYLGFKTGWPGYELPVGYFPFGADGMLAGASTVFFAYIGFDSVASTAEEVKNPQRDLPMGIGFALSICCTLYMLVSAVIVGLVPYYAMDPDTPISSAFASHGINWAAYIITIGACTSLCSTLMGSILPQPRILMAMARDGLLPSFFSDVNKRTQVPVKGTVATGLLSGTLAFFMDVEQLSGMVSVGTLLAFTMVAISVLILRYVPPDEVPLPSSFQEAIDSVSLRHSGCNSGSDIDVETTKIPAVTSGDSTPLLVEISVGHPLVEKAAAKLNYIVRQRRKVAGWTIMSICIGVFILTSAASIVSLPKYTLCGIGGFLLLSGLIVLTCIDQDDGRHSFGHTGGFTCPFVPLLPIACILINVYLLINLGGATWARVSIWLLLGACIYALYGRTHSSLKNAVYVPATHVDEIYQTSANSLAC</sequence>
<dbReference type="RefSeq" id="XP_009772147.1">
    <property type="nucleotide sequence ID" value="XM_009773845.1"/>
</dbReference>
<organism evidence="9 10">
    <name type="scientific">Nicotiana sylvestris</name>
    <name type="common">Wood tobacco</name>
    <name type="synonym">South American tobacco</name>
    <dbReference type="NCBI Taxonomy" id="4096"/>
    <lineage>
        <taxon>Eukaryota</taxon>
        <taxon>Viridiplantae</taxon>
        <taxon>Streptophyta</taxon>
        <taxon>Embryophyta</taxon>
        <taxon>Tracheophyta</taxon>
        <taxon>Spermatophyta</taxon>
        <taxon>Magnoliopsida</taxon>
        <taxon>eudicotyledons</taxon>
        <taxon>Gunneridae</taxon>
        <taxon>Pentapetalae</taxon>
        <taxon>asterids</taxon>
        <taxon>lamiids</taxon>
        <taxon>Solanales</taxon>
        <taxon>Solanaceae</taxon>
        <taxon>Nicotianoideae</taxon>
        <taxon>Nicotianeae</taxon>
        <taxon>Nicotiana</taxon>
    </lineage>
</organism>
<feature type="transmembrane region" description="Helical" evidence="7">
    <location>
        <begin position="211"/>
        <end position="232"/>
    </location>
</feature>
<keyword evidence="6 7" id="KW-0472">Membrane</keyword>
<evidence type="ECO:0000259" key="8">
    <source>
        <dbReference type="Pfam" id="PF13906"/>
    </source>
</evidence>
<keyword evidence="9" id="KW-1185">Reference proteome</keyword>
<evidence type="ECO:0000313" key="10">
    <source>
        <dbReference type="RefSeq" id="XP_009772147.1"/>
    </source>
</evidence>
<proteinExistence type="inferred from homology"/>
<feature type="transmembrane region" description="Helical" evidence="7">
    <location>
        <begin position="87"/>
        <end position="106"/>
    </location>
</feature>
<evidence type="ECO:0000256" key="7">
    <source>
        <dbReference type="SAM" id="Phobius"/>
    </source>
</evidence>
<dbReference type="PANTHER" id="PTHR43243">
    <property type="entry name" value="INNER MEMBRANE TRANSPORTER YGJI-RELATED"/>
    <property type="match status" value="1"/>
</dbReference>
<feature type="transmembrane region" description="Helical" evidence="7">
    <location>
        <begin position="508"/>
        <end position="529"/>
    </location>
</feature>
<evidence type="ECO:0000256" key="4">
    <source>
        <dbReference type="ARBA" id="ARBA00022692"/>
    </source>
</evidence>
<feature type="transmembrane region" description="Helical" evidence="7">
    <location>
        <begin position="382"/>
        <end position="400"/>
    </location>
</feature>
<comment type="subcellular location">
    <subcellularLocation>
        <location evidence="1">Membrane</location>
        <topology evidence="1">Multi-pass membrane protein</topology>
    </subcellularLocation>
</comment>
<evidence type="ECO:0000256" key="6">
    <source>
        <dbReference type="ARBA" id="ARBA00023136"/>
    </source>
</evidence>
<feature type="transmembrane region" description="Helical" evidence="7">
    <location>
        <begin position="567"/>
        <end position="591"/>
    </location>
</feature>